<protein>
    <recommendedName>
        <fullName evidence="9">Proline-rich transmembrane protein 3/4 domain-containing protein</fullName>
    </recommendedName>
</protein>
<keyword evidence="3 8" id="KW-0812">Transmembrane</keyword>
<dbReference type="Proteomes" id="UP001152795">
    <property type="component" value="Unassembled WGS sequence"/>
</dbReference>
<evidence type="ECO:0000256" key="1">
    <source>
        <dbReference type="ARBA" id="ARBA00004141"/>
    </source>
</evidence>
<sequence>MALLFHPPFTHPASPHKSSEQLPTYGIVPEDKSPGMLAPAEEEPPGTQEPEPESESEPEDWPEPGPQWDKAYDTWGVAWEFHIYAFAVCFFLVFAYALYYVVVNVSDGLGKKYLSVSLNIMMVICGFSRAFVLVVDPYHQGTAVDTPFKLMRILWSLTDPCLTAADSLVILSLLETYKLSIAPQRFQKPSTIIPIIGMHFGFVLTSDLVVSEFVEAKAMLLFCQVFFITWCSILGICYFLIGYKLDQLIFKSGVENEVSQEGRWYIYLIHASGISNIITSAVYIYSAAGVFGVYSDVTYVDAWPWWTLQSALRITELVAAVLVFTVNAKRAQPVVHGQEKTAAPPKKRKMSMFSGMRSIRDGTYLEKNQESQISTDKQGLQMSESGVQCLVGEITDSMEDVVANYDNELERKDSMFTALGGKAQTARNATFNV</sequence>
<evidence type="ECO:0000256" key="8">
    <source>
        <dbReference type="SAM" id="Phobius"/>
    </source>
</evidence>
<keyword evidence="4" id="KW-0732">Signal</keyword>
<comment type="subcellular location">
    <subcellularLocation>
        <location evidence="1">Membrane</location>
        <topology evidence="1">Multi-pass membrane protein</topology>
    </subcellularLocation>
</comment>
<keyword evidence="6 8" id="KW-0472">Membrane</keyword>
<feature type="compositionally biased region" description="Acidic residues" evidence="7">
    <location>
        <begin position="40"/>
        <end position="62"/>
    </location>
</feature>
<keyword evidence="5 8" id="KW-1133">Transmembrane helix</keyword>
<feature type="transmembrane region" description="Helical" evidence="8">
    <location>
        <begin position="153"/>
        <end position="174"/>
    </location>
</feature>
<dbReference type="AlphaFoldDB" id="A0A6S7HIN9"/>
<organism evidence="10 11">
    <name type="scientific">Paramuricea clavata</name>
    <name type="common">Red gorgonian</name>
    <name type="synonym">Violescent sea-whip</name>
    <dbReference type="NCBI Taxonomy" id="317549"/>
    <lineage>
        <taxon>Eukaryota</taxon>
        <taxon>Metazoa</taxon>
        <taxon>Cnidaria</taxon>
        <taxon>Anthozoa</taxon>
        <taxon>Octocorallia</taxon>
        <taxon>Malacalcyonacea</taxon>
        <taxon>Plexauridae</taxon>
        <taxon>Paramuricea</taxon>
    </lineage>
</organism>
<dbReference type="Pfam" id="PF25987">
    <property type="entry name" value="PRRT3"/>
    <property type="match status" value="1"/>
</dbReference>
<evidence type="ECO:0000256" key="3">
    <source>
        <dbReference type="ARBA" id="ARBA00022692"/>
    </source>
</evidence>
<name>A0A6S7HIN9_PARCT</name>
<dbReference type="PANTHER" id="PTHR35578:SF7">
    <property type="entry name" value="G-PROTEIN COUPLED RECEPTORS FAMILY 1 PROFILE DOMAIN-CONTAINING PROTEIN"/>
    <property type="match status" value="1"/>
</dbReference>
<dbReference type="PANTHER" id="PTHR35578">
    <property type="entry name" value="PROLINE-RICH TRANSMEMBRANE PROTEIN 4-RELATED"/>
    <property type="match status" value="1"/>
</dbReference>
<evidence type="ECO:0000313" key="10">
    <source>
        <dbReference type="EMBL" id="CAB4004179.1"/>
    </source>
</evidence>
<comment type="caution">
    <text evidence="10">The sequence shown here is derived from an EMBL/GenBank/DDBJ whole genome shotgun (WGS) entry which is preliminary data.</text>
</comment>
<keyword evidence="11" id="KW-1185">Reference proteome</keyword>
<keyword evidence="2" id="KW-0597">Phosphoprotein</keyword>
<feature type="transmembrane region" description="Helical" evidence="8">
    <location>
        <begin position="305"/>
        <end position="326"/>
    </location>
</feature>
<feature type="transmembrane region" description="Helical" evidence="8">
    <location>
        <begin position="81"/>
        <end position="101"/>
    </location>
</feature>
<feature type="transmembrane region" description="Helical" evidence="8">
    <location>
        <begin position="218"/>
        <end position="243"/>
    </location>
</feature>
<gene>
    <name evidence="10" type="ORF">PACLA_8A009184</name>
</gene>
<evidence type="ECO:0000256" key="5">
    <source>
        <dbReference type="ARBA" id="ARBA00022989"/>
    </source>
</evidence>
<feature type="domain" description="Proline-rich transmembrane protein 3/4" evidence="9">
    <location>
        <begin position="57"/>
        <end position="328"/>
    </location>
</feature>
<dbReference type="OrthoDB" id="10066605at2759"/>
<dbReference type="InterPro" id="IPR052836">
    <property type="entry name" value="PRRT_domain-containing"/>
</dbReference>
<evidence type="ECO:0000313" key="11">
    <source>
        <dbReference type="Proteomes" id="UP001152795"/>
    </source>
</evidence>
<proteinExistence type="predicted"/>
<evidence type="ECO:0000256" key="4">
    <source>
        <dbReference type="ARBA" id="ARBA00022729"/>
    </source>
</evidence>
<feature type="transmembrane region" description="Helical" evidence="8">
    <location>
        <begin position="113"/>
        <end position="133"/>
    </location>
</feature>
<feature type="transmembrane region" description="Helical" evidence="8">
    <location>
        <begin position="264"/>
        <end position="285"/>
    </location>
</feature>
<evidence type="ECO:0000256" key="7">
    <source>
        <dbReference type="SAM" id="MobiDB-lite"/>
    </source>
</evidence>
<evidence type="ECO:0000256" key="2">
    <source>
        <dbReference type="ARBA" id="ARBA00022553"/>
    </source>
</evidence>
<evidence type="ECO:0000259" key="9">
    <source>
        <dbReference type="Pfam" id="PF25987"/>
    </source>
</evidence>
<dbReference type="InterPro" id="IPR059081">
    <property type="entry name" value="PRRT3-4"/>
</dbReference>
<feature type="region of interest" description="Disordered" evidence="7">
    <location>
        <begin position="1"/>
        <end position="65"/>
    </location>
</feature>
<dbReference type="EMBL" id="CACRXK020004826">
    <property type="protein sequence ID" value="CAB4004179.1"/>
    <property type="molecule type" value="Genomic_DNA"/>
</dbReference>
<evidence type="ECO:0000256" key="6">
    <source>
        <dbReference type="ARBA" id="ARBA00023136"/>
    </source>
</evidence>
<accession>A0A6S7HIN9</accession>
<feature type="transmembrane region" description="Helical" evidence="8">
    <location>
        <begin position="186"/>
        <end position="206"/>
    </location>
</feature>
<reference evidence="10" key="1">
    <citation type="submission" date="2020-04" db="EMBL/GenBank/DDBJ databases">
        <authorList>
            <person name="Alioto T."/>
            <person name="Alioto T."/>
            <person name="Gomez Garrido J."/>
        </authorList>
    </citation>
    <scope>NUCLEOTIDE SEQUENCE</scope>
    <source>
        <strain evidence="10">A484AB</strain>
    </source>
</reference>